<evidence type="ECO:0000313" key="2">
    <source>
        <dbReference type="Proteomes" id="UP000430692"/>
    </source>
</evidence>
<accession>A0A6I4VXJ3</accession>
<dbReference type="AlphaFoldDB" id="A0A6I4VXJ3"/>
<keyword evidence="2" id="KW-1185">Reference proteome</keyword>
<proteinExistence type="predicted"/>
<organism evidence="1 2">
    <name type="scientific">Shimazuella alba</name>
    <dbReference type="NCBI Taxonomy" id="2690964"/>
    <lineage>
        <taxon>Bacteria</taxon>
        <taxon>Bacillati</taxon>
        <taxon>Bacillota</taxon>
        <taxon>Bacilli</taxon>
        <taxon>Bacillales</taxon>
        <taxon>Thermoactinomycetaceae</taxon>
        <taxon>Shimazuella</taxon>
    </lineage>
</organism>
<sequence>MKKLEVQKVSKNGVVIMKLRHRGNGVLPYLYRYDPLGFRKKAYSKHIDLNVYHFMYEDLEDVRKQYDLTLNQLIIMLISQQLYGDVVRYRIPGCEKKNPINKSQVNKEGKKKVQKAISYIQGELSFG</sequence>
<protein>
    <submittedName>
        <fullName evidence="1">Uncharacterized protein</fullName>
    </submittedName>
</protein>
<comment type="caution">
    <text evidence="1">The sequence shown here is derived from an EMBL/GenBank/DDBJ whole genome shotgun (WGS) entry which is preliminary data.</text>
</comment>
<name>A0A6I4VXJ3_9BACL</name>
<reference evidence="1 2" key="1">
    <citation type="submission" date="2019-12" db="EMBL/GenBank/DDBJ databases">
        <title>Whole-genome analyses of novel actinobacteria.</title>
        <authorList>
            <person name="Sahin N."/>
            <person name="Saygin H."/>
        </authorList>
    </citation>
    <scope>NUCLEOTIDE SEQUENCE [LARGE SCALE GENOMIC DNA]</scope>
    <source>
        <strain evidence="1 2">KC615</strain>
    </source>
</reference>
<dbReference type="Proteomes" id="UP000430692">
    <property type="component" value="Unassembled WGS sequence"/>
</dbReference>
<evidence type="ECO:0000313" key="1">
    <source>
        <dbReference type="EMBL" id="MXQ55298.1"/>
    </source>
</evidence>
<gene>
    <name evidence="1" type="ORF">GSM42_16565</name>
</gene>
<dbReference type="RefSeq" id="WP_160802650.1">
    <property type="nucleotide sequence ID" value="NZ_WUUL01000013.1"/>
</dbReference>
<dbReference type="EMBL" id="WUUL01000013">
    <property type="protein sequence ID" value="MXQ55298.1"/>
    <property type="molecule type" value="Genomic_DNA"/>
</dbReference>